<dbReference type="EMBL" id="JAOZFE010000003">
    <property type="protein sequence ID" value="MCW0953222.1"/>
    <property type="molecule type" value="Genomic_DNA"/>
</dbReference>
<accession>A0ABT3E4S3</accession>
<keyword evidence="2" id="KW-1185">Reference proteome</keyword>
<sequence length="137" mass="15405">MTTPLENIKAVDRGVMLRLVDQIQNASEGSVMNVKGQFGDLLANWEKYQARYIEKPTDETVAINNVVDATYKAFEYLTLDTAKHTAGMLGNHIKSLVPKPSKINATIKLDPSNVEKFVKPLETWLEFQAGLNNLNRR</sequence>
<name>A0ABT3E4S3_9LACO</name>
<evidence type="ECO:0000313" key="2">
    <source>
        <dbReference type="Proteomes" id="UP001526225"/>
    </source>
</evidence>
<organism evidence="1 2">
    <name type="scientific">Weissella ceti</name>
    <dbReference type="NCBI Taxonomy" id="759620"/>
    <lineage>
        <taxon>Bacteria</taxon>
        <taxon>Bacillati</taxon>
        <taxon>Bacillota</taxon>
        <taxon>Bacilli</taxon>
        <taxon>Lactobacillales</taxon>
        <taxon>Lactobacillaceae</taxon>
        <taxon>Weissella</taxon>
    </lineage>
</organism>
<reference evidence="1 2" key="1">
    <citation type="submission" date="2022-10" db="EMBL/GenBank/DDBJ databases">
        <title>Weissella fermenti sp. nov., isolated from fermented cabbage.</title>
        <authorList>
            <person name="Lee J.K."/>
            <person name="Baek J.H."/>
            <person name="Choi D.G."/>
            <person name="Kim J.M."/>
            <person name="Jeon C.O."/>
        </authorList>
    </citation>
    <scope>NUCLEOTIDE SEQUENCE [LARGE SCALE GENOMIC DNA]</scope>
    <source>
        <strain evidence="1 2">KACC 18534</strain>
    </source>
</reference>
<evidence type="ECO:0000313" key="1">
    <source>
        <dbReference type="EMBL" id="MCW0953222.1"/>
    </source>
</evidence>
<comment type="caution">
    <text evidence="1">The sequence shown here is derived from an EMBL/GenBank/DDBJ whole genome shotgun (WGS) entry which is preliminary data.</text>
</comment>
<gene>
    <name evidence="1" type="ORF">OIT44_03925</name>
</gene>
<dbReference type="Proteomes" id="UP001526225">
    <property type="component" value="Unassembled WGS sequence"/>
</dbReference>
<protein>
    <submittedName>
        <fullName evidence="1">Uncharacterized protein</fullName>
    </submittedName>
</protein>
<proteinExistence type="predicted"/>
<dbReference type="RefSeq" id="WP_213409642.1">
    <property type="nucleotide sequence ID" value="NZ_CP074441.1"/>
</dbReference>